<dbReference type="PROSITE" id="PS51186">
    <property type="entry name" value="GNAT"/>
    <property type="match status" value="1"/>
</dbReference>
<keyword evidence="3" id="KW-1185">Reference proteome</keyword>
<sequence>MIDCIDVNARLFLRFIEEVLIEYFPKKYLKTYVNICKNNSSPLSGKILVDNKTDQIIGGILGRVQATYNDDDNNNPVLYIELLAISKKYRRADCALKILKEMEQTGQDNNVAAIELHVSLGNLAALLLYYKDNFKLISIYKHFYQNAKYFQGSSTGLLLSKRIVNVGSI</sequence>
<dbReference type="Gene3D" id="3.40.630.30">
    <property type="match status" value="1"/>
</dbReference>
<dbReference type="AlphaFoldDB" id="A0AAN8A6E6"/>
<dbReference type="InterPro" id="IPR000182">
    <property type="entry name" value="GNAT_dom"/>
</dbReference>
<dbReference type="SUPFAM" id="SSF55729">
    <property type="entry name" value="Acyl-CoA N-acyltransferases (Nat)"/>
    <property type="match status" value="1"/>
</dbReference>
<name>A0AAN8A6E6_9SACH</name>
<dbReference type="CDD" id="cd04301">
    <property type="entry name" value="NAT_SF"/>
    <property type="match status" value="1"/>
</dbReference>
<accession>A0AAN8A6E6</accession>
<feature type="domain" description="N-acetyltransferase" evidence="1">
    <location>
        <begin position="1"/>
        <end position="164"/>
    </location>
</feature>
<proteinExistence type="predicted"/>
<evidence type="ECO:0000313" key="2">
    <source>
        <dbReference type="EMBL" id="KAK5778547.1"/>
    </source>
</evidence>
<reference evidence="3" key="1">
    <citation type="submission" date="2023-07" db="EMBL/GenBank/DDBJ databases">
        <title>A draft genome of Kazachstania heterogenica Y-27499.</title>
        <authorList>
            <person name="Donic C."/>
            <person name="Kralova J.S."/>
            <person name="Fidel L."/>
            <person name="Ben-Dor S."/>
            <person name="Jung S."/>
        </authorList>
    </citation>
    <scope>NUCLEOTIDE SEQUENCE [LARGE SCALE GENOMIC DNA]</scope>
    <source>
        <strain evidence="3">Y27499</strain>
    </source>
</reference>
<gene>
    <name evidence="2" type="ORF">RI543_004215</name>
</gene>
<dbReference type="GO" id="GO:0016747">
    <property type="term" value="F:acyltransferase activity, transferring groups other than amino-acyl groups"/>
    <property type="evidence" value="ECO:0007669"/>
    <property type="project" value="InterPro"/>
</dbReference>
<evidence type="ECO:0000313" key="3">
    <source>
        <dbReference type="Proteomes" id="UP001306508"/>
    </source>
</evidence>
<dbReference type="Proteomes" id="UP001306508">
    <property type="component" value="Unassembled WGS sequence"/>
</dbReference>
<organism evidence="2 3">
    <name type="scientific">Arxiozyma heterogenica</name>
    <dbReference type="NCBI Taxonomy" id="278026"/>
    <lineage>
        <taxon>Eukaryota</taxon>
        <taxon>Fungi</taxon>
        <taxon>Dikarya</taxon>
        <taxon>Ascomycota</taxon>
        <taxon>Saccharomycotina</taxon>
        <taxon>Saccharomycetes</taxon>
        <taxon>Saccharomycetales</taxon>
        <taxon>Saccharomycetaceae</taxon>
        <taxon>Arxiozyma</taxon>
    </lineage>
</organism>
<dbReference type="Pfam" id="PF00583">
    <property type="entry name" value="Acetyltransf_1"/>
    <property type="match status" value="1"/>
</dbReference>
<dbReference type="InterPro" id="IPR016181">
    <property type="entry name" value="Acyl_CoA_acyltransferase"/>
</dbReference>
<comment type="caution">
    <text evidence="2">The sequence shown here is derived from an EMBL/GenBank/DDBJ whole genome shotgun (WGS) entry which is preliminary data.</text>
</comment>
<dbReference type="EMBL" id="JAWIZZ010000053">
    <property type="protein sequence ID" value="KAK5778547.1"/>
    <property type="molecule type" value="Genomic_DNA"/>
</dbReference>
<protein>
    <recommendedName>
        <fullName evidence="1">N-acetyltransferase domain-containing protein</fullName>
    </recommendedName>
</protein>
<evidence type="ECO:0000259" key="1">
    <source>
        <dbReference type="PROSITE" id="PS51186"/>
    </source>
</evidence>